<feature type="active site" description="Proton acceptor" evidence="7">
    <location>
        <position position="217"/>
    </location>
</feature>
<keyword evidence="3 7" id="KW-0808">Transferase</keyword>
<reference evidence="9 10" key="1">
    <citation type="journal article" date="2016" name="Nat. Commun.">
        <title>Thousands of microbial genomes shed light on interconnected biogeochemical processes in an aquifer system.</title>
        <authorList>
            <person name="Anantharaman K."/>
            <person name="Brown C.T."/>
            <person name="Hug L.A."/>
            <person name="Sharon I."/>
            <person name="Castelle C.J."/>
            <person name="Probst A.J."/>
            <person name="Thomas B.C."/>
            <person name="Singh A."/>
            <person name="Wilkins M.J."/>
            <person name="Karaoz U."/>
            <person name="Brodie E.L."/>
            <person name="Williams K.H."/>
            <person name="Hubbard S.S."/>
            <person name="Banfield J.F."/>
        </authorList>
    </citation>
    <scope>NUCLEOTIDE SEQUENCE [LARGE SCALE GENOMIC DNA]</scope>
</reference>
<keyword evidence="2 7" id="KW-0441">Lipid A biosynthesis</keyword>
<keyword evidence="6 7" id="KW-0012">Acyltransferase</keyword>
<dbReference type="AlphaFoldDB" id="A0A1F4T6R9"/>
<proteinExistence type="inferred from homology"/>
<gene>
    <name evidence="7" type="primary">lpxD</name>
    <name evidence="9" type="ORF">A3K49_05530</name>
</gene>
<dbReference type="InterPro" id="IPR011004">
    <property type="entry name" value="Trimer_LpxA-like_sf"/>
</dbReference>
<evidence type="ECO:0000256" key="6">
    <source>
        <dbReference type="ARBA" id="ARBA00023315"/>
    </source>
</evidence>
<dbReference type="GO" id="GO:0009245">
    <property type="term" value="P:lipid A biosynthetic process"/>
    <property type="evidence" value="ECO:0007669"/>
    <property type="project" value="UniProtKB-UniRule"/>
</dbReference>
<dbReference type="InterPro" id="IPR001451">
    <property type="entry name" value="Hexapep"/>
</dbReference>
<comment type="function">
    <text evidence="7">Catalyzes the N-acylation of UDP-3-O-acylglucosamine using 3-hydroxyacyl-ACP as the acyl donor. Is involved in the biosynthesis of lipid A, a phosphorylated glycolipid that anchors the lipopolysaccharide to the outer membrane of the cell.</text>
</comment>
<comment type="catalytic activity">
    <reaction evidence="7">
        <text>a UDP-3-O-[(3R)-3-hydroxyacyl]-alpha-D-glucosamine + a (3R)-hydroxyacyl-[ACP] = a UDP-2-N,3-O-bis[(3R)-3-hydroxyacyl]-alpha-D-glucosamine + holo-[ACP] + H(+)</text>
        <dbReference type="Rhea" id="RHEA:53836"/>
        <dbReference type="Rhea" id="RHEA-COMP:9685"/>
        <dbReference type="Rhea" id="RHEA-COMP:9945"/>
        <dbReference type="ChEBI" id="CHEBI:15378"/>
        <dbReference type="ChEBI" id="CHEBI:64479"/>
        <dbReference type="ChEBI" id="CHEBI:78827"/>
        <dbReference type="ChEBI" id="CHEBI:137740"/>
        <dbReference type="ChEBI" id="CHEBI:137748"/>
        <dbReference type="EC" id="2.3.1.191"/>
    </reaction>
</comment>
<dbReference type="InterPro" id="IPR020573">
    <property type="entry name" value="UDP_GlcNAc_AcTrfase_non-rep"/>
</dbReference>
<feature type="domain" description="UDP-3-O-[3-hydroxymyristoyl] glucosamine N-acyltransferase non-repeat region" evidence="8">
    <location>
        <begin position="19"/>
        <end position="85"/>
    </location>
</feature>
<protein>
    <recommendedName>
        <fullName evidence="7">UDP-3-O-acylglucosamine N-acyltransferase</fullName>
        <ecNumber evidence="7">2.3.1.191</ecNumber>
    </recommendedName>
</protein>
<dbReference type="GO" id="GO:0016020">
    <property type="term" value="C:membrane"/>
    <property type="evidence" value="ECO:0007669"/>
    <property type="project" value="GOC"/>
</dbReference>
<evidence type="ECO:0000256" key="3">
    <source>
        <dbReference type="ARBA" id="ARBA00022679"/>
    </source>
</evidence>
<evidence type="ECO:0000313" key="9">
    <source>
        <dbReference type="EMBL" id="OGC28415.1"/>
    </source>
</evidence>
<evidence type="ECO:0000259" key="8">
    <source>
        <dbReference type="Pfam" id="PF04613"/>
    </source>
</evidence>
<name>A0A1F4T6R9_UNCSA</name>
<dbReference type="HAMAP" id="MF_00523">
    <property type="entry name" value="LpxD"/>
    <property type="match status" value="1"/>
</dbReference>
<dbReference type="PANTHER" id="PTHR43378">
    <property type="entry name" value="UDP-3-O-ACYLGLUCOSAMINE N-ACYLTRANSFERASE"/>
    <property type="match status" value="1"/>
</dbReference>
<dbReference type="CDD" id="cd03352">
    <property type="entry name" value="LbH_LpxD"/>
    <property type="match status" value="1"/>
</dbReference>
<dbReference type="Proteomes" id="UP000178602">
    <property type="component" value="Unassembled WGS sequence"/>
</dbReference>
<dbReference type="PANTHER" id="PTHR43378:SF2">
    <property type="entry name" value="UDP-3-O-ACYLGLUCOSAMINE N-ACYLTRANSFERASE 1, MITOCHONDRIAL-RELATED"/>
    <property type="match status" value="1"/>
</dbReference>
<dbReference type="NCBIfam" id="TIGR01853">
    <property type="entry name" value="lipid_A_lpxD"/>
    <property type="match status" value="1"/>
</dbReference>
<evidence type="ECO:0000256" key="1">
    <source>
        <dbReference type="ARBA" id="ARBA00022516"/>
    </source>
</evidence>
<dbReference type="GO" id="GO:0016410">
    <property type="term" value="F:N-acyltransferase activity"/>
    <property type="evidence" value="ECO:0007669"/>
    <property type="project" value="InterPro"/>
</dbReference>
<evidence type="ECO:0000256" key="2">
    <source>
        <dbReference type="ARBA" id="ARBA00022556"/>
    </source>
</evidence>
<keyword evidence="4 7" id="KW-0677">Repeat</keyword>
<keyword evidence="1 7" id="KW-0444">Lipid biosynthesis</keyword>
<dbReference type="Pfam" id="PF04613">
    <property type="entry name" value="LpxD"/>
    <property type="match status" value="1"/>
</dbReference>
<comment type="similarity">
    <text evidence="7">Belongs to the transferase hexapeptide repeat family. LpxD subfamily.</text>
</comment>
<sequence>MKLAELAGIVSGQVSGSADLTVNKVSTIEEAGVGDLVFVLEDKNLIPAFSSAASAIAAAKLPDDLRGKSAILVQNPRLALAKALAVFSPKKPVSFISDHSIISPSAKLGKNPTIHPFVTIGENCEIGDNVTIFPNVTIYDRVKIGSNVVIHAGARIGVDGFGFAWENDQHVKIPQIGEVAIEDNVEIYANVCVARGTLGTTRIGKGTKIDNLTHIAHNCDIGENCAITALVGFAGSVTFGKHVQVGGMAGFNGHITVGDNAVVMAKAGVTKDIPADSVVSGFPAEDHREQLKQQAALKKLLKKTG</sequence>
<dbReference type="Pfam" id="PF00132">
    <property type="entry name" value="Hexapep"/>
    <property type="match status" value="2"/>
</dbReference>
<dbReference type="Gene3D" id="3.40.1390.10">
    <property type="entry name" value="MurE/MurF, N-terminal domain"/>
    <property type="match status" value="1"/>
</dbReference>
<evidence type="ECO:0000256" key="4">
    <source>
        <dbReference type="ARBA" id="ARBA00022737"/>
    </source>
</evidence>
<dbReference type="NCBIfam" id="NF002060">
    <property type="entry name" value="PRK00892.1"/>
    <property type="match status" value="1"/>
</dbReference>
<dbReference type="EC" id="2.3.1.191" evidence="7"/>
<dbReference type="UniPathway" id="UPA00973"/>
<dbReference type="EMBL" id="MEUG01000001">
    <property type="protein sequence ID" value="OGC28415.1"/>
    <property type="molecule type" value="Genomic_DNA"/>
</dbReference>
<dbReference type="GO" id="GO:0103118">
    <property type="term" value="F:UDP-3-O-[(3R)-3-hydroxyacyl]-glucosamine N-acyltransferase activity"/>
    <property type="evidence" value="ECO:0007669"/>
    <property type="project" value="UniProtKB-EC"/>
</dbReference>
<evidence type="ECO:0000313" key="10">
    <source>
        <dbReference type="Proteomes" id="UP000178602"/>
    </source>
</evidence>
<comment type="pathway">
    <text evidence="7">Bacterial outer membrane biogenesis; LPS lipid A biosynthesis.</text>
</comment>
<evidence type="ECO:0000256" key="7">
    <source>
        <dbReference type="HAMAP-Rule" id="MF_00523"/>
    </source>
</evidence>
<dbReference type="SUPFAM" id="SSF51161">
    <property type="entry name" value="Trimeric LpxA-like enzymes"/>
    <property type="match status" value="1"/>
</dbReference>
<comment type="caution">
    <text evidence="9">The sequence shown here is derived from an EMBL/GenBank/DDBJ whole genome shotgun (WGS) entry which is preliminary data.</text>
</comment>
<keyword evidence="5 7" id="KW-0443">Lipid metabolism</keyword>
<accession>A0A1F4T6R9</accession>
<comment type="subunit">
    <text evidence="7">Homotrimer.</text>
</comment>
<evidence type="ECO:0000256" key="5">
    <source>
        <dbReference type="ARBA" id="ARBA00023098"/>
    </source>
</evidence>
<organism evidence="9 10">
    <name type="scientific">candidate division WOR-1 bacterium RIFOXYC12_FULL_54_18</name>
    <dbReference type="NCBI Taxonomy" id="1802584"/>
    <lineage>
        <taxon>Bacteria</taxon>
        <taxon>Bacillati</taxon>
        <taxon>Saganbacteria</taxon>
    </lineage>
</organism>
<dbReference type="InterPro" id="IPR007691">
    <property type="entry name" value="LpxD"/>
</dbReference>
<dbReference type="Gene3D" id="2.160.10.10">
    <property type="entry name" value="Hexapeptide repeat proteins"/>
    <property type="match status" value="1"/>
</dbReference>